<feature type="non-terminal residue" evidence="1">
    <location>
        <position position="1"/>
    </location>
</feature>
<sequence length="46" mass="5320">WKEKPIMNIEDVKYLTSGSGEFINEFNIGNILDKSSPKEKYGLEEK</sequence>
<evidence type="ECO:0000313" key="2">
    <source>
        <dbReference type="Proteomes" id="UP000789920"/>
    </source>
</evidence>
<dbReference type="EMBL" id="CAJVQC010037380">
    <property type="protein sequence ID" value="CAG8763685.1"/>
    <property type="molecule type" value="Genomic_DNA"/>
</dbReference>
<dbReference type="Proteomes" id="UP000789920">
    <property type="component" value="Unassembled WGS sequence"/>
</dbReference>
<organism evidence="1 2">
    <name type="scientific">Racocetra persica</name>
    <dbReference type="NCBI Taxonomy" id="160502"/>
    <lineage>
        <taxon>Eukaryota</taxon>
        <taxon>Fungi</taxon>
        <taxon>Fungi incertae sedis</taxon>
        <taxon>Mucoromycota</taxon>
        <taxon>Glomeromycotina</taxon>
        <taxon>Glomeromycetes</taxon>
        <taxon>Diversisporales</taxon>
        <taxon>Gigasporaceae</taxon>
        <taxon>Racocetra</taxon>
    </lineage>
</organism>
<proteinExistence type="predicted"/>
<reference evidence="1" key="1">
    <citation type="submission" date="2021-06" db="EMBL/GenBank/DDBJ databases">
        <authorList>
            <person name="Kallberg Y."/>
            <person name="Tangrot J."/>
            <person name="Rosling A."/>
        </authorList>
    </citation>
    <scope>NUCLEOTIDE SEQUENCE</scope>
    <source>
        <strain evidence="1">MA461A</strain>
    </source>
</reference>
<evidence type="ECO:0000313" key="1">
    <source>
        <dbReference type="EMBL" id="CAG8763685.1"/>
    </source>
</evidence>
<protein>
    <submittedName>
        <fullName evidence="1">13512_t:CDS:1</fullName>
    </submittedName>
</protein>
<name>A0ACA9QT05_9GLOM</name>
<keyword evidence="2" id="KW-1185">Reference proteome</keyword>
<comment type="caution">
    <text evidence="1">The sequence shown here is derived from an EMBL/GenBank/DDBJ whole genome shotgun (WGS) entry which is preliminary data.</text>
</comment>
<gene>
    <name evidence="1" type="ORF">RPERSI_LOCUS15533</name>
</gene>
<accession>A0ACA9QT05</accession>
<feature type="non-terminal residue" evidence="1">
    <location>
        <position position="46"/>
    </location>
</feature>